<dbReference type="Proteomes" id="UP000092600">
    <property type="component" value="Unassembled WGS sequence"/>
</dbReference>
<keyword evidence="8" id="KW-0833">Ubl conjugation pathway</keyword>
<evidence type="ECO:0000259" key="14">
    <source>
        <dbReference type="PROSITE" id="PS50249"/>
    </source>
</evidence>
<gene>
    <name evidence="15" type="ORF">ACMD2_17685</name>
</gene>
<dbReference type="FunFam" id="1.20.58.80:FF:000020">
    <property type="entry name" value="AMSH-like ubiquitin thioesterase 3"/>
    <property type="match status" value="1"/>
</dbReference>
<dbReference type="InterPro" id="IPR037518">
    <property type="entry name" value="MPN"/>
</dbReference>
<evidence type="ECO:0000313" key="16">
    <source>
        <dbReference type="Proteomes" id="UP000092600"/>
    </source>
</evidence>
<dbReference type="Pfam" id="PF08969">
    <property type="entry name" value="USP8_dimer"/>
    <property type="match status" value="1"/>
</dbReference>
<dbReference type="SMART" id="SM00232">
    <property type="entry name" value="JAB_MPN"/>
    <property type="match status" value="1"/>
</dbReference>
<dbReference type="GO" id="GO:0005768">
    <property type="term" value="C:endosome"/>
    <property type="evidence" value="ECO:0007669"/>
    <property type="project" value="TreeGrafter"/>
</dbReference>
<dbReference type="GO" id="GO:0071108">
    <property type="term" value="P:protein K48-linked deubiquitination"/>
    <property type="evidence" value="ECO:0007669"/>
    <property type="project" value="TreeGrafter"/>
</dbReference>
<comment type="caution">
    <text evidence="15">The sequence shown here is derived from an EMBL/GenBank/DDBJ whole genome shotgun (WGS) entry which is preliminary data.</text>
</comment>
<dbReference type="STRING" id="4615.A0A199URS9"/>
<feature type="non-terminal residue" evidence="15">
    <location>
        <position position="1"/>
    </location>
</feature>
<feature type="compositionally biased region" description="Polar residues" evidence="13">
    <location>
        <begin position="293"/>
        <end position="306"/>
    </location>
</feature>
<dbReference type="InterPro" id="IPR015063">
    <property type="entry name" value="USP8_dimer"/>
</dbReference>
<evidence type="ECO:0000256" key="13">
    <source>
        <dbReference type="SAM" id="MobiDB-lite"/>
    </source>
</evidence>
<dbReference type="GO" id="GO:0046872">
    <property type="term" value="F:metal ion binding"/>
    <property type="evidence" value="ECO:0007669"/>
    <property type="project" value="UniProtKB-KW"/>
</dbReference>
<keyword evidence="9" id="KW-0378">Hydrolase</keyword>
<comment type="similarity">
    <text evidence="4">Belongs to the peptidase M67C family.</text>
</comment>
<dbReference type="GO" id="GO:0016020">
    <property type="term" value="C:membrane"/>
    <property type="evidence" value="ECO:0007669"/>
    <property type="project" value="UniProtKB-SubCell"/>
</dbReference>
<organism evidence="15 16">
    <name type="scientific">Ananas comosus</name>
    <name type="common">Pineapple</name>
    <name type="synonym">Ananas ananas</name>
    <dbReference type="NCBI Taxonomy" id="4615"/>
    <lineage>
        <taxon>Eukaryota</taxon>
        <taxon>Viridiplantae</taxon>
        <taxon>Streptophyta</taxon>
        <taxon>Embryophyta</taxon>
        <taxon>Tracheophyta</taxon>
        <taxon>Spermatophyta</taxon>
        <taxon>Magnoliopsida</taxon>
        <taxon>Liliopsida</taxon>
        <taxon>Poales</taxon>
        <taxon>Bromeliaceae</taxon>
        <taxon>Bromelioideae</taxon>
        <taxon>Ananas</taxon>
    </lineage>
</organism>
<dbReference type="PANTHER" id="PTHR12947:SF18">
    <property type="entry name" value="AMSH-LIKE UBIQUITIN THIOESTERASE 3"/>
    <property type="match status" value="1"/>
</dbReference>
<dbReference type="PANTHER" id="PTHR12947">
    <property type="entry name" value="AMSH-LIKE PROTEASE"/>
    <property type="match status" value="1"/>
</dbReference>
<dbReference type="FunFam" id="3.40.140.10:FF:000024">
    <property type="entry name" value="AMSH-like ubiquitin thioesterase 3"/>
    <property type="match status" value="1"/>
</dbReference>
<comment type="subcellular location">
    <subcellularLocation>
        <location evidence="3">Cytoplasm</location>
    </subcellularLocation>
    <subcellularLocation>
        <location evidence="2">Membrane</location>
        <topology evidence="2">Peripheral membrane protein</topology>
    </subcellularLocation>
</comment>
<protein>
    <submittedName>
        <fullName evidence="15">AMSH-like ubiquitin thioesterase 3</fullName>
    </submittedName>
</protein>
<comment type="cofactor">
    <cofactor evidence="1">
        <name>Zn(2+)</name>
        <dbReference type="ChEBI" id="CHEBI:29105"/>
    </cofactor>
</comment>
<evidence type="ECO:0000256" key="6">
    <source>
        <dbReference type="ARBA" id="ARBA00022670"/>
    </source>
</evidence>
<dbReference type="InterPro" id="IPR044098">
    <property type="entry name" value="STAMBP/STALP-like_MPN"/>
</dbReference>
<keyword evidence="7" id="KW-0479">Metal-binding</keyword>
<evidence type="ECO:0000313" key="15">
    <source>
        <dbReference type="EMBL" id="OAY67517.1"/>
    </source>
</evidence>
<evidence type="ECO:0000256" key="1">
    <source>
        <dbReference type="ARBA" id="ARBA00001947"/>
    </source>
</evidence>
<dbReference type="GO" id="GO:0140492">
    <property type="term" value="F:metal-dependent deubiquitinase activity"/>
    <property type="evidence" value="ECO:0007669"/>
    <property type="project" value="InterPro"/>
</dbReference>
<evidence type="ECO:0000256" key="11">
    <source>
        <dbReference type="ARBA" id="ARBA00023049"/>
    </source>
</evidence>
<dbReference type="GO" id="GO:0006508">
    <property type="term" value="P:proteolysis"/>
    <property type="evidence" value="ECO:0007669"/>
    <property type="project" value="UniProtKB-KW"/>
</dbReference>
<dbReference type="Pfam" id="PF01398">
    <property type="entry name" value="JAB"/>
    <property type="match status" value="1"/>
</dbReference>
<evidence type="ECO:0000256" key="3">
    <source>
        <dbReference type="ARBA" id="ARBA00004496"/>
    </source>
</evidence>
<keyword evidence="11" id="KW-0482">Metalloprotease</keyword>
<proteinExistence type="inferred from homology"/>
<evidence type="ECO:0000256" key="7">
    <source>
        <dbReference type="ARBA" id="ARBA00022723"/>
    </source>
</evidence>
<dbReference type="PROSITE" id="PS50249">
    <property type="entry name" value="MPN"/>
    <property type="match status" value="1"/>
</dbReference>
<dbReference type="Gene3D" id="3.40.140.10">
    <property type="entry name" value="Cytidine Deaminase, domain 2"/>
    <property type="match status" value="1"/>
</dbReference>
<dbReference type="InterPro" id="IPR000555">
    <property type="entry name" value="JAMM/MPN+_dom"/>
</dbReference>
<feature type="domain" description="MPN" evidence="14">
    <location>
        <begin position="394"/>
        <end position="524"/>
    </location>
</feature>
<keyword evidence="6" id="KW-0645">Protease</keyword>
<evidence type="ECO:0000256" key="5">
    <source>
        <dbReference type="ARBA" id="ARBA00022490"/>
    </source>
</evidence>
<dbReference type="SUPFAM" id="SSF102712">
    <property type="entry name" value="JAB1/MPN domain"/>
    <property type="match status" value="1"/>
</dbReference>
<keyword evidence="12" id="KW-0472">Membrane</keyword>
<feature type="region of interest" description="Disordered" evidence="13">
    <location>
        <begin position="291"/>
        <end position="313"/>
    </location>
</feature>
<evidence type="ECO:0000256" key="4">
    <source>
        <dbReference type="ARBA" id="ARBA00010981"/>
    </source>
</evidence>
<dbReference type="CDD" id="cd08066">
    <property type="entry name" value="MPN_AMSH_like"/>
    <property type="match status" value="1"/>
</dbReference>
<dbReference type="EMBL" id="LSRQ01005509">
    <property type="protein sequence ID" value="OAY67517.1"/>
    <property type="molecule type" value="Genomic_DNA"/>
</dbReference>
<evidence type="ECO:0000256" key="2">
    <source>
        <dbReference type="ARBA" id="ARBA00004170"/>
    </source>
</evidence>
<reference evidence="15 16" key="1">
    <citation type="journal article" date="2016" name="DNA Res.">
        <title>The draft genome of MD-2 pineapple using hybrid error correction of long reads.</title>
        <authorList>
            <person name="Redwan R.M."/>
            <person name="Saidin A."/>
            <person name="Kumar S.V."/>
        </authorList>
    </citation>
    <scope>NUCLEOTIDE SEQUENCE [LARGE SCALE GENOMIC DNA]</scope>
    <source>
        <strain evidence="16">cv. MD2</strain>
        <tissue evidence="15">Leaf</tissue>
    </source>
</reference>
<name>A0A199URS9_ANACO</name>
<evidence type="ECO:0000256" key="8">
    <source>
        <dbReference type="ARBA" id="ARBA00022786"/>
    </source>
</evidence>
<dbReference type="GO" id="GO:0070536">
    <property type="term" value="P:protein K63-linked deubiquitination"/>
    <property type="evidence" value="ECO:0007669"/>
    <property type="project" value="InterPro"/>
</dbReference>
<dbReference type="AlphaFoldDB" id="A0A199URS9"/>
<sequence length="570" mass="63890">PSCFSTQRKPLRPSLEQNFPCERSIDAVERSCFEEAEEDEASSGDFAAALLAGDAAAGDDDAMRPPMRAININACARPVEVDHRISLHYYYRIADNLLKQASIYREEKNLIDLYIILLRFSSLMCETIPSHRDYQAFNLKEKAIFKKKLWDVINELEKLKPEVQRQVDELNKVHSFQSDGPEGTYSLSPVKKQIFPGPQVEQIRTGSMSALSQKPSSGRSHVVPLDHVQPERQFQKLSISLPYPKEETLSRHSILGPNGLQGQWRGPVTGIRVQYPSSADMTQNEISSLLPDSLNQDVQRSSSAVDQNELEKNSYDMESVLSLDDGRWSTPLEEPHSLSASVVLEEPPPLSIKQLSPPPVLAQVQPEYKAIPPSKVADPRPGPAMSDSGQFQDLHVPVKVLECFLRVAEVNTAKNLETCGVLAGSLKNRIFYVTTLIIPKQKSTSDSCQATNEEEIFEVQDKRSLFTLGWIHTHPTQTCFMSSIDLHNHYSYQVMLPEAIAIVMAPTDTSRKHGIFHLTDPGGMSVMHNCHETGFHPHEEPADGSPIYEHCSHVYMNPNVKFDVVDLRNL</sequence>
<evidence type="ECO:0000256" key="12">
    <source>
        <dbReference type="ARBA" id="ARBA00023136"/>
    </source>
</evidence>
<keyword evidence="5" id="KW-0963">Cytoplasm</keyword>
<evidence type="ECO:0000256" key="9">
    <source>
        <dbReference type="ARBA" id="ARBA00022801"/>
    </source>
</evidence>
<dbReference type="GO" id="GO:0061578">
    <property type="term" value="F:K63-linked deubiquitinase activity"/>
    <property type="evidence" value="ECO:0007669"/>
    <property type="project" value="InterPro"/>
</dbReference>
<evidence type="ECO:0000256" key="10">
    <source>
        <dbReference type="ARBA" id="ARBA00022833"/>
    </source>
</evidence>
<accession>A0A199URS9</accession>
<keyword evidence="10" id="KW-0862">Zinc</keyword>
<dbReference type="Gene3D" id="1.20.58.80">
    <property type="entry name" value="Phosphotransferase system, lactose/cellobiose-type IIA subunit"/>
    <property type="match status" value="1"/>
</dbReference>